<comment type="caution">
    <text evidence="1">The sequence shown here is derived from an EMBL/GenBank/DDBJ whole genome shotgun (WGS) entry which is preliminary data.</text>
</comment>
<proteinExistence type="predicted"/>
<evidence type="ECO:0000313" key="2">
    <source>
        <dbReference type="Proteomes" id="UP000004277"/>
    </source>
</evidence>
<dbReference type="Proteomes" id="UP000004277">
    <property type="component" value="Unassembled WGS sequence"/>
</dbReference>
<protein>
    <submittedName>
        <fullName evidence="1">Nicotinamide-nucleotide amidohydrolase family protein</fullName>
    </submittedName>
</protein>
<gene>
    <name evidence="1" type="ORF">MW7_011120</name>
</gene>
<name>A0ACD3SNI2_9BURK</name>
<keyword evidence="2" id="KW-1185">Reference proteome</keyword>
<dbReference type="EMBL" id="AKCV02000020">
    <property type="protein sequence ID" value="TMS57709.1"/>
    <property type="molecule type" value="Genomic_DNA"/>
</dbReference>
<evidence type="ECO:0000313" key="1">
    <source>
        <dbReference type="EMBL" id="TMS57709.1"/>
    </source>
</evidence>
<sequence>MRSLHDIAHFFASPRLRLATAESCTAGLIAARIADVPGCGSVLQCAIVAYAPAVKTGLLGVAPDLIARHGLTSEPVSCAMARGVMALADVTLAIANTGVADGNGDGPTPAGTQCFAWLFRLGDQTHAFSETVRFHGTRNTVRTAAADWALSRAVDHYLTLDLRRA</sequence>
<reference evidence="1" key="1">
    <citation type="submission" date="2019-05" db="EMBL/GenBank/DDBJ databases">
        <title>Revised genome assembly of Burkholderiaceae (previously Ralstonia) sp. PBA.</title>
        <authorList>
            <person name="Gan H.M."/>
        </authorList>
    </citation>
    <scope>NUCLEOTIDE SEQUENCE</scope>
    <source>
        <strain evidence="1">PBA</strain>
    </source>
</reference>
<accession>A0ACD3SNI2</accession>
<organism evidence="1 2">
    <name type="scientific">Imbroritus primus</name>
    <dbReference type="NCBI Taxonomy" id="3058603"/>
    <lineage>
        <taxon>Bacteria</taxon>
        <taxon>Pseudomonadati</taxon>
        <taxon>Pseudomonadota</taxon>
        <taxon>Betaproteobacteria</taxon>
        <taxon>Burkholderiales</taxon>
        <taxon>Burkholderiaceae</taxon>
        <taxon>Imbroritus</taxon>
    </lineage>
</organism>